<keyword evidence="2" id="KW-1185">Reference proteome</keyword>
<accession>A0ACB8G9Y2</accession>
<sequence>MKKERNPFLGEHIEKRRRRLACAARNRGYRRKVKERYLELGKQRNREKKCEKRTRKPELESRSSPKRPGGRAGEMPGVRRVGGVAWLGDLTGRLIFVSRLQVGGAAMTLVLPLSSFCEPIVSSEGAAEYPPLWESRCCSKSSPASDAAVATGSCSSSNQGQALQAPGDGRAAAGQPPEPGRFESHLRTNLRDMETAHNIFLKKAVNKDD</sequence>
<protein>
    <submittedName>
        <fullName evidence="1">Uncharacterized protein</fullName>
    </submittedName>
</protein>
<reference evidence="1" key="1">
    <citation type="submission" date="2021-08" db="EMBL/GenBank/DDBJ databases">
        <title>The first chromosome-level gecko genome reveals the dynamic sex chromosomes of Neotropical dwarf geckos (Sphaerodactylidae: Sphaerodactylus).</title>
        <authorList>
            <person name="Pinto B.J."/>
            <person name="Keating S.E."/>
            <person name="Gamble T."/>
        </authorList>
    </citation>
    <scope>NUCLEOTIDE SEQUENCE</scope>
    <source>
        <strain evidence="1">TG3544</strain>
    </source>
</reference>
<proteinExistence type="predicted"/>
<organism evidence="1 2">
    <name type="scientific">Sphaerodactylus townsendi</name>
    <dbReference type="NCBI Taxonomy" id="933632"/>
    <lineage>
        <taxon>Eukaryota</taxon>
        <taxon>Metazoa</taxon>
        <taxon>Chordata</taxon>
        <taxon>Craniata</taxon>
        <taxon>Vertebrata</taxon>
        <taxon>Euteleostomi</taxon>
        <taxon>Lepidosauria</taxon>
        <taxon>Squamata</taxon>
        <taxon>Bifurcata</taxon>
        <taxon>Gekkota</taxon>
        <taxon>Sphaerodactylidae</taxon>
        <taxon>Sphaerodactylus</taxon>
    </lineage>
</organism>
<dbReference type="EMBL" id="CM037614">
    <property type="protein sequence ID" value="KAH8016474.1"/>
    <property type="molecule type" value="Genomic_DNA"/>
</dbReference>
<comment type="caution">
    <text evidence="1">The sequence shown here is derived from an EMBL/GenBank/DDBJ whole genome shotgun (WGS) entry which is preliminary data.</text>
</comment>
<evidence type="ECO:0000313" key="1">
    <source>
        <dbReference type="EMBL" id="KAH8016474.1"/>
    </source>
</evidence>
<gene>
    <name evidence="1" type="ORF">K3G42_018298</name>
</gene>
<name>A0ACB8G9Y2_9SAUR</name>
<dbReference type="Proteomes" id="UP000827872">
    <property type="component" value="Linkage Group LG01"/>
</dbReference>
<evidence type="ECO:0000313" key="2">
    <source>
        <dbReference type="Proteomes" id="UP000827872"/>
    </source>
</evidence>